<keyword evidence="7" id="KW-0812">Transmembrane</keyword>
<accession>A0A1V9FD76</accession>
<dbReference type="PANTHER" id="PTHR45453:SF1">
    <property type="entry name" value="PHOSPHATE REGULON SENSOR PROTEIN PHOR"/>
    <property type="match status" value="1"/>
</dbReference>
<evidence type="ECO:0000256" key="1">
    <source>
        <dbReference type="ARBA" id="ARBA00000085"/>
    </source>
</evidence>
<dbReference type="Gene3D" id="1.10.287.130">
    <property type="match status" value="1"/>
</dbReference>
<dbReference type="GO" id="GO:0016036">
    <property type="term" value="P:cellular response to phosphate starvation"/>
    <property type="evidence" value="ECO:0007669"/>
    <property type="project" value="TreeGrafter"/>
</dbReference>
<dbReference type="AlphaFoldDB" id="A0A1V9FD76"/>
<keyword evidence="7" id="KW-1133">Transmembrane helix</keyword>
<dbReference type="OrthoDB" id="9804645at2"/>
<dbReference type="SMART" id="SM00387">
    <property type="entry name" value="HATPase_c"/>
    <property type="match status" value="1"/>
</dbReference>
<organism evidence="9 10">
    <name type="scientific">Niastella populi</name>
    <dbReference type="NCBI Taxonomy" id="550983"/>
    <lineage>
        <taxon>Bacteria</taxon>
        <taxon>Pseudomonadati</taxon>
        <taxon>Bacteroidota</taxon>
        <taxon>Chitinophagia</taxon>
        <taxon>Chitinophagales</taxon>
        <taxon>Chitinophagaceae</taxon>
        <taxon>Niastella</taxon>
    </lineage>
</organism>
<evidence type="ECO:0000256" key="5">
    <source>
        <dbReference type="ARBA" id="ARBA00022777"/>
    </source>
</evidence>
<dbReference type="Pfam" id="PF02518">
    <property type="entry name" value="HATPase_c"/>
    <property type="match status" value="1"/>
</dbReference>
<dbReference type="GO" id="GO:0000155">
    <property type="term" value="F:phosphorelay sensor kinase activity"/>
    <property type="evidence" value="ECO:0007669"/>
    <property type="project" value="InterPro"/>
</dbReference>
<dbReference type="InterPro" id="IPR003661">
    <property type="entry name" value="HisK_dim/P_dom"/>
</dbReference>
<evidence type="ECO:0000313" key="10">
    <source>
        <dbReference type="Proteomes" id="UP000192276"/>
    </source>
</evidence>
<keyword evidence="10" id="KW-1185">Reference proteome</keyword>
<dbReference type="Pfam" id="PF00512">
    <property type="entry name" value="HisKA"/>
    <property type="match status" value="1"/>
</dbReference>
<dbReference type="InterPro" id="IPR004358">
    <property type="entry name" value="Sig_transdc_His_kin-like_C"/>
</dbReference>
<evidence type="ECO:0000256" key="2">
    <source>
        <dbReference type="ARBA" id="ARBA00012438"/>
    </source>
</evidence>
<dbReference type="InterPro" id="IPR005467">
    <property type="entry name" value="His_kinase_dom"/>
</dbReference>
<dbReference type="PRINTS" id="PR00344">
    <property type="entry name" value="BCTRLSENSOR"/>
</dbReference>
<dbReference type="SUPFAM" id="SSF55874">
    <property type="entry name" value="ATPase domain of HSP90 chaperone/DNA topoisomerase II/histidine kinase"/>
    <property type="match status" value="1"/>
</dbReference>
<dbReference type="CDD" id="cd00082">
    <property type="entry name" value="HisKA"/>
    <property type="match status" value="1"/>
</dbReference>
<gene>
    <name evidence="9" type="ORF">A4R26_25880</name>
</gene>
<dbReference type="GO" id="GO:0004721">
    <property type="term" value="F:phosphoprotein phosphatase activity"/>
    <property type="evidence" value="ECO:0007669"/>
    <property type="project" value="TreeGrafter"/>
</dbReference>
<evidence type="ECO:0000256" key="3">
    <source>
        <dbReference type="ARBA" id="ARBA00022553"/>
    </source>
</evidence>
<dbReference type="SUPFAM" id="SSF47384">
    <property type="entry name" value="Homodimeric domain of signal transducing histidine kinase"/>
    <property type="match status" value="1"/>
</dbReference>
<evidence type="ECO:0000259" key="8">
    <source>
        <dbReference type="PROSITE" id="PS50109"/>
    </source>
</evidence>
<comment type="caution">
    <text evidence="9">The sequence shown here is derived from an EMBL/GenBank/DDBJ whole genome shotgun (WGS) entry which is preliminary data.</text>
</comment>
<keyword evidence="6" id="KW-0902">Two-component regulatory system</keyword>
<dbReference type="STRING" id="550983.A4R26_25880"/>
<dbReference type="EC" id="2.7.13.3" evidence="2"/>
<proteinExistence type="predicted"/>
<dbReference type="InterPro" id="IPR036890">
    <property type="entry name" value="HATPase_C_sf"/>
</dbReference>
<dbReference type="SMART" id="SM00388">
    <property type="entry name" value="HisKA"/>
    <property type="match status" value="1"/>
</dbReference>
<dbReference type="InterPro" id="IPR036097">
    <property type="entry name" value="HisK_dim/P_sf"/>
</dbReference>
<comment type="catalytic activity">
    <reaction evidence="1">
        <text>ATP + protein L-histidine = ADP + protein N-phospho-L-histidine.</text>
        <dbReference type="EC" id="2.7.13.3"/>
    </reaction>
</comment>
<feature type="transmembrane region" description="Helical" evidence="7">
    <location>
        <begin position="21"/>
        <end position="40"/>
    </location>
</feature>
<dbReference type="Gene3D" id="3.30.565.10">
    <property type="entry name" value="Histidine kinase-like ATPase, C-terminal domain"/>
    <property type="match status" value="1"/>
</dbReference>
<feature type="domain" description="Histidine kinase" evidence="8">
    <location>
        <begin position="215"/>
        <end position="434"/>
    </location>
</feature>
<name>A0A1V9FD76_9BACT</name>
<keyword evidence="4" id="KW-0808">Transferase</keyword>
<keyword evidence="7" id="KW-0472">Membrane</keyword>
<dbReference type="EMBL" id="LWBP01000200">
    <property type="protein sequence ID" value="OQP56329.1"/>
    <property type="molecule type" value="Genomic_DNA"/>
</dbReference>
<sequence length="436" mass="50769">MNGKFAYRSISDFMRSSTLRWLVLLASVLITLIIIVQLFWLNKVYSFEQKTFNMNVVKSIRGLYEDLDLVNSRTHLQDLIEHPRTDYFMFRVDNPYFEDSIASYLQHELNDFDVLTDAHIAFYTAGQPGYRHTTYITAAASRYDVEKINLAVYNRNYNYIMLYFPHRNKYVLQQMNFWFISSAVLFVVLVGLAVILFFFYRQRFLAEIQKDFVNNFTHEFKTPLAVMKISAEVLLNEKITTQPERLRKYATIIENQTQHLQHQVERLLQIARSDRRDLPIQKKLVPVKDLIEQAVAKMQPIIDEKKADVDVPIDEEQNFELYADRTQLELAVVNLLENALKFSVKPHIIVSTGHEDGNIYISVKDNGIGIEKKYQKRLFNKFYRVPTGDVHNVKGFGLGLNFVKRIIDAHHGTIKINSLPGIGTEFRLILPGTVNS</sequence>
<evidence type="ECO:0000256" key="4">
    <source>
        <dbReference type="ARBA" id="ARBA00022679"/>
    </source>
</evidence>
<protein>
    <recommendedName>
        <fullName evidence="2">histidine kinase</fullName>
        <ecNumber evidence="2">2.7.13.3</ecNumber>
    </recommendedName>
</protein>
<keyword evidence="5" id="KW-0418">Kinase</keyword>
<dbReference type="InterPro" id="IPR003594">
    <property type="entry name" value="HATPase_dom"/>
</dbReference>
<dbReference type="Proteomes" id="UP000192276">
    <property type="component" value="Unassembled WGS sequence"/>
</dbReference>
<dbReference type="PANTHER" id="PTHR45453">
    <property type="entry name" value="PHOSPHATE REGULON SENSOR PROTEIN PHOR"/>
    <property type="match status" value="1"/>
</dbReference>
<dbReference type="GO" id="GO:0005886">
    <property type="term" value="C:plasma membrane"/>
    <property type="evidence" value="ECO:0007669"/>
    <property type="project" value="TreeGrafter"/>
</dbReference>
<feature type="transmembrane region" description="Helical" evidence="7">
    <location>
        <begin position="177"/>
        <end position="200"/>
    </location>
</feature>
<dbReference type="FunFam" id="3.30.565.10:FF:000006">
    <property type="entry name" value="Sensor histidine kinase WalK"/>
    <property type="match status" value="1"/>
</dbReference>
<evidence type="ECO:0000313" key="9">
    <source>
        <dbReference type="EMBL" id="OQP56329.1"/>
    </source>
</evidence>
<evidence type="ECO:0000256" key="7">
    <source>
        <dbReference type="SAM" id="Phobius"/>
    </source>
</evidence>
<dbReference type="PROSITE" id="PS50109">
    <property type="entry name" value="HIS_KIN"/>
    <property type="match status" value="1"/>
</dbReference>
<evidence type="ECO:0000256" key="6">
    <source>
        <dbReference type="ARBA" id="ARBA00023012"/>
    </source>
</evidence>
<dbReference type="InterPro" id="IPR050351">
    <property type="entry name" value="BphY/WalK/GraS-like"/>
</dbReference>
<reference evidence="10" key="1">
    <citation type="submission" date="2016-04" db="EMBL/GenBank/DDBJ databases">
        <authorList>
            <person name="Chen L."/>
            <person name="Zhuang W."/>
            <person name="Wang G."/>
        </authorList>
    </citation>
    <scope>NUCLEOTIDE SEQUENCE [LARGE SCALE GENOMIC DNA]</scope>
    <source>
        <strain evidence="10">208</strain>
    </source>
</reference>
<keyword evidence="3" id="KW-0597">Phosphoprotein</keyword>
<dbReference type="CDD" id="cd00075">
    <property type="entry name" value="HATPase"/>
    <property type="match status" value="1"/>
</dbReference>